<keyword evidence="1" id="KW-0812">Transmembrane</keyword>
<dbReference type="InterPro" id="IPR025498">
    <property type="entry name" value="DUF4389"/>
</dbReference>
<reference evidence="2 3" key="1">
    <citation type="submission" date="2006-02" db="EMBL/GenBank/DDBJ databases">
        <authorList>
            <person name="Pinhassi J."/>
            <person name="Pedros-Alio C."/>
            <person name="Ferriera S."/>
            <person name="Johnson J."/>
            <person name="Kravitz S."/>
            <person name="Halpern A."/>
            <person name="Remington K."/>
            <person name="Beeson K."/>
            <person name="Tran B."/>
            <person name="Rogers Y.-H."/>
            <person name="Friedman R."/>
            <person name="Venter J.C."/>
        </authorList>
    </citation>
    <scope>NUCLEOTIDE SEQUENCE [LARGE SCALE GENOMIC DNA]</scope>
    <source>
        <strain evidence="2 3">MED297</strain>
    </source>
</reference>
<evidence type="ECO:0008006" key="4">
    <source>
        <dbReference type="Google" id="ProtNLM"/>
    </source>
</evidence>
<gene>
    <name evidence="2" type="ORF">MED297_02342</name>
</gene>
<dbReference type="EMBL" id="AAOE01000010">
    <property type="protein sequence ID" value="EAR09422.1"/>
    <property type="molecule type" value="Genomic_DNA"/>
</dbReference>
<dbReference type="STRING" id="314283.MED297_02342"/>
<proteinExistence type="predicted"/>
<name>A4BEJ5_9GAMM</name>
<comment type="caution">
    <text evidence="2">The sequence shown here is derived from an EMBL/GenBank/DDBJ whole genome shotgun (WGS) entry which is preliminary data.</text>
</comment>
<dbReference type="AlphaFoldDB" id="A4BEJ5"/>
<dbReference type="OrthoDB" id="5766995at2"/>
<dbReference type="Proteomes" id="UP000005953">
    <property type="component" value="Unassembled WGS sequence"/>
</dbReference>
<protein>
    <recommendedName>
        <fullName evidence="4">Lipase</fullName>
    </recommendedName>
</protein>
<accession>A4BEJ5</accession>
<keyword evidence="1" id="KW-1133">Transmembrane helix</keyword>
<sequence>MEQKEQREHHLIRLLYMVLFWIFLRVSLFVTGLIAIIQWVILWFQDEPIESLLNFAGSLKQFQAQILAYLTFKSEEKVFPFTDWPEPEE</sequence>
<evidence type="ECO:0000256" key="1">
    <source>
        <dbReference type="SAM" id="Phobius"/>
    </source>
</evidence>
<evidence type="ECO:0000313" key="2">
    <source>
        <dbReference type="EMBL" id="EAR09422.1"/>
    </source>
</evidence>
<keyword evidence="3" id="KW-1185">Reference proteome</keyword>
<evidence type="ECO:0000313" key="3">
    <source>
        <dbReference type="Proteomes" id="UP000005953"/>
    </source>
</evidence>
<dbReference type="HOGENOM" id="CLU_147995_0_1_6"/>
<feature type="transmembrane region" description="Helical" evidence="1">
    <location>
        <begin position="14"/>
        <end position="44"/>
    </location>
</feature>
<dbReference type="RefSeq" id="WP_008047046.1">
    <property type="nucleotide sequence ID" value="NZ_CH724153.1"/>
</dbReference>
<organism evidence="2 3">
    <name type="scientific">Reinekea blandensis MED297</name>
    <dbReference type="NCBI Taxonomy" id="314283"/>
    <lineage>
        <taxon>Bacteria</taxon>
        <taxon>Pseudomonadati</taxon>
        <taxon>Pseudomonadota</taxon>
        <taxon>Gammaproteobacteria</taxon>
        <taxon>Oceanospirillales</taxon>
        <taxon>Saccharospirillaceae</taxon>
        <taxon>Reinekea</taxon>
    </lineage>
</organism>
<keyword evidence="1" id="KW-0472">Membrane</keyword>
<dbReference type="Pfam" id="PF14333">
    <property type="entry name" value="DUF4389"/>
    <property type="match status" value="1"/>
</dbReference>